<keyword evidence="1" id="KW-0812">Transmembrane</keyword>
<feature type="transmembrane region" description="Helical" evidence="1">
    <location>
        <begin position="200"/>
        <end position="216"/>
    </location>
</feature>
<feature type="transmembrane region" description="Helical" evidence="1">
    <location>
        <begin position="222"/>
        <end position="238"/>
    </location>
</feature>
<sequence length="426" mass="49648">MKNLKPILAIIILIISVSYLSMVVVQHLPLYTSKYSAQKTKQLYDESQWSQSQNVSPMKILDAWALKNKYTGWNNFVDENKEKKDIEKVKKEIIDSVRAKGVSDATLYTYVGHEYMRGTDPTLLNPEHPPLGKYLIGISIRVFQNEHVILLIFGFITLITIFFIVSSSTKSYLPASVAILLTTTHSLFIDQLIHGPQLELFQLTFFLLMVLFLMLFEERKNVLHLIFSAVFFGCFLSVKTFSTHFLLIIAWLTTLIFFSKKFKLKEWIVLNAGAVVIFISTYAVFFLKGGSLRQWLGVQKYIVMFYKQAGINVFEFAGNYLRLIFTGSWKFWTDNSPVSHYGEWSIMWSIVFIFTIMVIIMMLKQKDKKNVSFLEWMLISFIGIYNLYLFIIPMFPRYLLLLFIPMIVLISIRFNTSIIFYEKSKK</sequence>
<comment type="caution">
    <text evidence="3">The sequence shown here is derived from an EMBL/GenBank/DDBJ whole genome shotgun (WGS) entry which is preliminary data.</text>
</comment>
<gene>
    <name evidence="3" type="ORF">COY90_05430</name>
</gene>
<feature type="transmembrane region" description="Helical" evidence="1">
    <location>
        <begin position="171"/>
        <end position="188"/>
    </location>
</feature>
<dbReference type="InterPro" id="IPR038731">
    <property type="entry name" value="RgtA/B/C-like"/>
</dbReference>
<feature type="transmembrane region" description="Helical" evidence="1">
    <location>
        <begin position="398"/>
        <end position="421"/>
    </location>
</feature>
<protein>
    <recommendedName>
        <fullName evidence="2">Glycosyltransferase RgtA/B/C/D-like domain-containing protein</fullName>
    </recommendedName>
</protein>
<feature type="transmembrane region" description="Helical" evidence="1">
    <location>
        <begin position="373"/>
        <end position="392"/>
    </location>
</feature>
<accession>A0A2M7QBF2</accession>
<evidence type="ECO:0000313" key="3">
    <source>
        <dbReference type="EMBL" id="PIY68541.1"/>
    </source>
</evidence>
<feature type="transmembrane region" description="Helical" evidence="1">
    <location>
        <begin position="6"/>
        <end position="25"/>
    </location>
</feature>
<evidence type="ECO:0000313" key="4">
    <source>
        <dbReference type="Proteomes" id="UP000230108"/>
    </source>
</evidence>
<dbReference type="Pfam" id="PF13231">
    <property type="entry name" value="PMT_2"/>
    <property type="match status" value="1"/>
</dbReference>
<evidence type="ECO:0000259" key="2">
    <source>
        <dbReference type="Pfam" id="PF13231"/>
    </source>
</evidence>
<feature type="transmembrane region" description="Helical" evidence="1">
    <location>
        <begin position="344"/>
        <end position="361"/>
    </location>
</feature>
<feature type="transmembrane region" description="Helical" evidence="1">
    <location>
        <begin position="268"/>
        <end position="288"/>
    </location>
</feature>
<feature type="domain" description="Glycosyltransferase RgtA/B/C/D-like" evidence="2">
    <location>
        <begin position="128"/>
        <end position="279"/>
    </location>
</feature>
<keyword evidence="1" id="KW-1133">Transmembrane helix</keyword>
<feature type="transmembrane region" description="Helical" evidence="1">
    <location>
        <begin position="309"/>
        <end position="332"/>
    </location>
</feature>
<evidence type="ECO:0000256" key="1">
    <source>
        <dbReference type="SAM" id="Phobius"/>
    </source>
</evidence>
<dbReference type="EMBL" id="PFLF01000114">
    <property type="protein sequence ID" value="PIY68541.1"/>
    <property type="molecule type" value="Genomic_DNA"/>
</dbReference>
<dbReference type="Proteomes" id="UP000230108">
    <property type="component" value="Unassembled WGS sequence"/>
</dbReference>
<proteinExistence type="predicted"/>
<organism evidence="3 4">
    <name type="scientific">Candidatus Roizmanbacteria bacterium CG_4_10_14_0_8_um_filter_39_9</name>
    <dbReference type="NCBI Taxonomy" id="1974829"/>
    <lineage>
        <taxon>Bacteria</taxon>
        <taxon>Candidatus Roizmaniibacteriota</taxon>
    </lineage>
</organism>
<dbReference type="AlphaFoldDB" id="A0A2M7QBF2"/>
<keyword evidence="1" id="KW-0472">Membrane</keyword>
<reference evidence="4" key="1">
    <citation type="submission" date="2017-09" db="EMBL/GenBank/DDBJ databases">
        <title>Depth-based differentiation of microbial function through sediment-hosted aquifers and enrichment of novel symbionts in the deep terrestrial subsurface.</title>
        <authorList>
            <person name="Probst A.J."/>
            <person name="Ladd B."/>
            <person name="Jarett J.K."/>
            <person name="Geller-Mcgrath D.E."/>
            <person name="Sieber C.M.K."/>
            <person name="Emerson J.B."/>
            <person name="Anantharaman K."/>
            <person name="Thomas B.C."/>
            <person name="Malmstrom R."/>
            <person name="Stieglmeier M."/>
            <person name="Klingl A."/>
            <person name="Woyke T."/>
            <person name="Ryan C.M."/>
            <person name="Banfield J.F."/>
        </authorList>
    </citation>
    <scope>NUCLEOTIDE SEQUENCE [LARGE SCALE GENOMIC DNA]</scope>
</reference>
<name>A0A2M7QBF2_9BACT</name>
<feature type="transmembrane region" description="Helical" evidence="1">
    <location>
        <begin position="148"/>
        <end position="165"/>
    </location>
</feature>